<dbReference type="EMBL" id="VSSQ01000374">
    <property type="protein sequence ID" value="MPL92895.1"/>
    <property type="molecule type" value="Genomic_DNA"/>
</dbReference>
<feature type="transmembrane region" description="Helical" evidence="1">
    <location>
        <begin position="71"/>
        <end position="92"/>
    </location>
</feature>
<dbReference type="AlphaFoldDB" id="A0A644VNJ1"/>
<accession>A0A644VNJ1</accession>
<keyword evidence="1" id="KW-1133">Transmembrane helix</keyword>
<keyword evidence="1" id="KW-0472">Membrane</keyword>
<organism evidence="2">
    <name type="scientific">bioreactor metagenome</name>
    <dbReference type="NCBI Taxonomy" id="1076179"/>
    <lineage>
        <taxon>unclassified sequences</taxon>
        <taxon>metagenomes</taxon>
        <taxon>ecological metagenomes</taxon>
    </lineage>
</organism>
<comment type="caution">
    <text evidence="2">The sequence shown here is derived from an EMBL/GenBank/DDBJ whole genome shotgun (WGS) entry which is preliminary data.</text>
</comment>
<proteinExistence type="predicted"/>
<evidence type="ECO:0000313" key="2">
    <source>
        <dbReference type="EMBL" id="MPL92895.1"/>
    </source>
</evidence>
<gene>
    <name evidence="2" type="ORF">SDC9_39019</name>
</gene>
<reference evidence="2" key="1">
    <citation type="submission" date="2019-08" db="EMBL/GenBank/DDBJ databases">
        <authorList>
            <person name="Kucharzyk K."/>
            <person name="Murdoch R.W."/>
            <person name="Higgins S."/>
            <person name="Loffler F."/>
        </authorList>
    </citation>
    <scope>NUCLEOTIDE SEQUENCE</scope>
</reference>
<keyword evidence="1" id="KW-0812">Transmembrane</keyword>
<evidence type="ECO:0000256" key="1">
    <source>
        <dbReference type="SAM" id="Phobius"/>
    </source>
</evidence>
<sequence length="115" mass="13120">MRGRLRKREFRPPEWRDLRRNAIYNLCEFPPQGVSGRHRPRVAACRDLRDVRRGGQNIEQEETEDGLMGRIFQAIAILLVFAVLAVIGYAYFGDMHPQTGEQRLEVTLPGNAGGN</sequence>
<protein>
    <submittedName>
        <fullName evidence="2">Uncharacterized protein</fullName>
    </submittedName>
</protein>
<name>A0A644VNJ1_9ZZZZ</name>